<name>A0A9I9E952_CUCME</name>
<accession>A0A9I9E952</accession>
<dbReference type="EnsemblPlants" id="MELO3C030515.2.1">
    <property type="protein sequence ID" value="MELO3C030515.2.1"/>
    <property type="gene ID" value="MELO3C030515.2"/>
</dbReference>
<dbReference type="AlphaFoldDB" id="A0A9I9E952"/>
<protein>
    <recommendedName>
        <fullName evidence="3">CCHC-type domain-containing protein</fullName>
    </recommendedName>
</protein>
<reference evidence="2" key="1">
    <citation type="submission" date="2023-03" db="UniProtKB">
        <authorList>
            <consortium name="EnsemblPlants"/>
        </authorList>
    </citation>
    <scope>IDENTIFICATION</scope>
</reference>
<feature type="chain" id="PRO_5039889094" description="CCHC-type domain-containing protein" evidence="1">
    <location>
        <begin position="22"/>
        <end position="235"/>
    </location>
</feature>
<dbReference type="Gramene" id="MELO3C030515.2.1">
    <property type="protein sequence ID" value="MELO3C030515.2.1"/>
    <property type="gene ID" value="MELO3C030515.2"/>
</dbReference>
<evidence type="ECO:0000313" key="2">
    <source>
        <dbReference type="EnsemblPlants" id="MELO3C030515.2.1"/>
    </source>
</evidence>
<feature type="signal peptide" evidence="1">
    <location>
        <begin position="1"/>
        <end position="21"/>
    </location>
</feature>
<keyword evidence="1" id="KW-0732">Signal</keyword>
<sequence length="235" mass="26659">MSPLASHVFCLFLPVIGDVKAMGVLVSLPANVVEKFEYYLGNLKLNYKRIVDILFHTCGKAFNIVDFEHEMCLLESSALGIREELESIGFAKWSCAYSPHRRYNVMTTNISESLNSARLKVREDVGYIGNTLVHVRAIFTMKQLSIKSYVSPLYLNITLSSIYRGVINSLGDHRQWQIPDDIISIVILLSNVKRAIGRPNKISIPSKLEFKRCVKCDHCGHVGHNRKRCKFSLLN</sequence>
<organism evidence="2">
    <name type="scientific">Cucumis melo</name>
    <name type="common">Muskmelon</name>
    <dbReference type="NCBI Taxonomy" id="3656"/>
    <lineage>
        <taxon>Eukaryota</taxon>
        <taxon>Viridiplantae</taxon>
        <taxon>Streptophyta</taxon>
        <taxon>Embryophyta</taxon>
        <taxon>Tracheophyta</taxon>
        <taxon>Spermatophyta</taxon>
        <taxon>Magnoliopsida</taxon>
        <taxon>eudicotyledons</taxon>
        <taxon>Gunneridae</taxon>
        <taxon>Pentapetalae</taxon>
        <taxon>rosids</taxon>
        <taxon>fabids</taxon>
        <taxon>Cucurbitales</taxon>
        <taxon>Cucurbitaceae</taxon>
        <taxon>Benincaseae</taxon>
        <taxon>Cucumis</taxon>
    </lineage>
</organism>
<proteinExistence type="predicted"/>
<evidence type="ECO:0008006" key="3">
    <source>
        <dbReference type="Google" id="ProtNLM"/>
    </source>
</evidence>
<evidence type="ECO:0000256" key="1">
    <source>
        <dbReference type="SAM" id="SignalP"/>
    </source>
</evidence>